<organism evidence="1 2">
    <name type="scientific">Leptospira yanagawae serovar Saopaulo str. Sao Paulo = ATCC 700523</name>
    <dbReference type="NCBI Taxonomy" id="1249483"/>
    <lineage>
        <taxon>Bacteria</taxon>
        <taxon>Pseudomonadati</taxon>
        <taxon>Spirochaetota</taxon>
        <taxon>Spirochaetia</taxon>
        <taxon>Leptospirales</taxon>
        <taxon>Leptospiraceae</taxon>
        <taxon>Leptospira</taxon>
    </lineage>
</organism>
<evidence type="ECO:0000313" key="1">
    <source>
        <dbReference type="EMBL" id="EOQ88642.1"/>
    </source>
</evidence>
<dbReference type="AlphaFoldDB" id="A0A5E8HCP4"/>
<proteinExistence type="predicted"/>
<protein>
    <submittedName>
        <fullName evidence="1">Uncharacterized protein</fullName>
    </submittedName>
</protein>
<dbReference type="Proteomes" id="UP000013996">
    <property type="component" value="Unassembled WGS sequence"/>
</dbReference>
<name>A0A5E8HCP4_9LEPT</name>
<gene>
    <name evidence="1" type="ORF">LEP1GSC202_2740</name>
</gene>
<reference evidence="1 2" key="1">
    <citation type="submission" date="2013-04" db="EMBL/GenBank/DDBJ databases">
        <authorList>
            <person name="Harkins D.M."/>
            <person name="Durkin A.S."/>
            <person name="Brinkac L.M."/>
            <person name="Haft D.H."/>
            <person name="Selengut J.D."/>
            <person name="Sanka R."/>
            <person name="DePew J."/>
            <person name="Purushe J."/>
            <person name="Hartskeerl R.A."/>
            <person name="Ahmed A."/>
            <person name="van der Linden H."/>
            <person name="Goris M.G.A."/>
            <person name="Vinetz J.M."/>
            <person name="Sutton G.G."/>
            <person name="Nierman W.C."/>
            <person name="Fouts D.E."/>
        </authorList>
    </citation>
    <scope>NUCLEOTIDE SEQUENCE [LARGE SCALE GENOMIC DNA]</scope>
    <source>
        <strain evidence="1 2">Sao Paulo</strain>
    </source>
</reference>
<evidence type="ECO:0000313" key="2">
    <source>
        <dbReference type="Proteomes" id="UP000013996"/>
    </source>
</evidence>
<comment type="caution">
    <text evidence="1">The sequence shown here is derived from an EMBL/GenBank/DDBJ whole genome shotgun (WGS) entry which is preliminary data.</text>
</comment>
<accession>A0A5E8HCP4</accession>
<dbReference type="EMBL" id="AOGX02000016">
    <property type="protein sequence ID" value="EOQ88642.1"/>
    <property type="molecule type" value="Genomic_DNA"/>
</dbReference>
<sequence length="121" mass="14845">MPMKKTSRRNFQKYGETMFHELVFYCKELESFILRNQIQEFLEGEHDSFFAEEMLKTIQTESLKIPNSEKQKYPNLPWDKMDTMWQKDLARAYDYIDLKMLYYVCVYEIPKFTKTIKLEIR</sequence>